<gene>
    <name evidence="2" type="primary">Dvir\GJ12781</name>
    <name evidence="2" type="ORF">Dvir_GJ12781</name>
</gene>
<dbReference type="OrthoDB" id="8034930at2759"/>
<evidence type="ECO:0000313" key="3">
    <source>
        <dbReference type="Proteomes" id="UP000008792"/>
    </source>
</evidence>
<dbReference type="Proteomes" id="UP000008792">
    <property type="component" value="Unassembled WGS sequence"/>
</dbReference>
<feature type="chain" id="PRO_5002816025" description="Secreted protein" evidence="1">
    <location>
        <begin position="25"/>
        <end position="140"/>
    </location>
</feature>
<name>B4LI22_DROVI</name>
<dbReference type="OMA" id="VRIVSYH"/>
<dbReference type="PhylomeDB" id="B4LI22"/>
<dbReference type="EMBL" id="CH940647">
    <property type="protein sequence ID" value="EDW68566.1"/>
    <property type="molecule type" value="Genomic_DNA"/>
</dbReference>
<dbReference type="HOGENOM" id="CLU_148251_0_0_1"/>
<accession>B4LI22</accession>
<feature type="signal peptide" evidence="1">
    <location>
        <begin position="1"/>
        <end position="24"/>
    </location>
</feature>
<keyword evidence="1" id="KW-0732">Signal</keyword>
<sequence>MRIRSGDQQLLLLLLTLALEPSWTATILHSLAGPGSASAISHQSFVRLTTKPPSAPPSQLILQVSPSTMRIVNGKERRLEVQQLQTSGSHTPAHLTYAARPVVHQMLPRIKPVRNISYASLLRASRALSQAHTHTQLKFV</sequence>
<proteinExistence type="predicted"/>
<evidence type="ECO:0000256" key="1">
    <source>
        <dbReference type="SAM" id="SignalP"/>
    </source>
</evidence>
<dbReference type="AlphaFoldDB" id="B4LI22"/>
<evidence type="ECO:0000313" key="2">
    <source>
        <dbReference type="EMBL" id="EDW68566.1"/>
    </source>
</evidence>
<dbReference type="eggNOG" id="ENOG502T8PY">
    <property type="taxonomic scope" value="Eukaryota"/>
</dbReference>
<dbReference type="InParanoid" id="B4LI22"/>
<reference evidence="2 3" key="1">
    <citation type="journal article" date="2007" name="Nature">
        <title>Evolution of genes and genomes on the Drosophila phylogeny.</title>
        <authorList>
            <consortium name="Drosophila 12 Genomes Consortium"/>
            <person name="Clark A.G."/>
            <person name="Eisen M.B."/>
            <person name="Smith D.R."/>
            <person name="Bergman C.M."/>
            <person name="Oliver B."/>
            <person name="Markow T.A."/>
            <person name="Kaufman T.C."/>
            <person name="Kellis M."/>
            <person name="Gelbart W."/>
            <person name="Iyer V.N."/>
            <person name="Pollard D.A."/>
            <person name="Sackton T.B."/>
            <person name="Larracuente A.M."/>
            <person name="Singh N.D."/>
            <person name="Abad J.P."/>
            <person name="Abt D.N."/>
            <person name="Adryan B."/>
            <person name="Aguade M."/>
            <person name="Akashi H."/>
            <person name="Anderson W.W."/>
            <person name="Aquadro C.F."/>
            <person name="Ardell D.H."/>
            <person name="Arguello R."/>
            <person name="Artieri C.G."/>
            <person name="Barbash D.A."/>
            <person name="Barker D."/>
            <person name="Barsanti P."/>
            <person name="Batterham P."/>
            <person name="Batzoglou S."/>
            <person name="Begun D."/>
            <person name="Bhutkar A."/>
            <person name="Blanco E."/>
            <person name="Bosak S.A."/>
            <person name="Bradley R.K."/>
            <person name="Brand A.D."/>
            <person name="Brent M.R."/>
            <person name="Brooks A.N."/>
            <person name="Brown R.H."/>
            <person name="Butlin R.K."/>
            <person name="Caggese C."/>
            <person name="Calvi B.R."/>
            <person name="Bernardo de Carvalho A."/>
            <person name="Caspi A."/>
            <person name="Castrezana S."/>
            <person name="Celniker S.E."/>
            <person name="Chang J.L."/>
            <person name="Chapple C."/>
            <person name="Chatterji S."/>
            <person name="Chinwalla A."/>
            <person name="Civetta A."/>
            <person name="Clifton S.W."/>
            <person name="Comeron J.M."/>
            <person name="Costello J.C."/>
            <person name="Coyne J.A."/>
            <person name="Daub J."/>
            <person name="David R.G."/>
            <person name="Delcher A.L."/>
            <person name="Delehaunty K."/>
            <person name="Do C.B."/>
            <person name="Ebling H."/>
            <person name="Edwards K."/>
            <person name="Eickbush T."/>
            <person name="Evans J.D."/>
            <person name="Filipski A."/>
            <person name="Findeiss S."/>
            <person name="Freyhult E."/>
            <person name="Fulton L."/>
            <person name="Fulton R."/>
            <person name="Garcia A.C."/>
            <person name="Gardiner A."/>
            <person name="Garfield D.A."/>
            <person name="Garvin B.E."/>
            <person name="Gibson G."/>
            <person name="Gilbert D."/>
            <person name="Gnerre S."/>
            <person name="Godfrey J."/>
            <person name="Good R."/>
            <person name="Gotea V."/>
            <person name="Gravely B."/>
            <person name="Greenberg A.J."/>
            <person name="Griffiths-Jones S."/>
            <person name="Gross S."/>
            <person name="Guigo R."/>
            <person name="Gustafson E.A."/>
            <person name="Haerty W."/>
            <person name="Hahn M.W."/>
            <person name="Halligan D.L."/>
            <person name="Halpern A.L."/>
            <person name="Halter G.M."/>
            <person name="Han M.V."/>
            <person name="Heger A."/>
            <person name="Hillier L."/>
            <person name="Hinrichs A.S."/>
            <person name="Holmes I."/>
            <person name="Hoskins R.A."/>
            <person name="Hubisz M.J."/>
            <person name="Hultmark D."/>
            <person name="Huntley M.A."/>
            <person name="Jaffe D.B."/>
            <person name="Jagadeeshan S."/>
            <person name="Jeck W.R."/>
            <person name="Johnson J."/>
            <person name="Jones C.D."/>
            <person name="Jordan W.C."/>
            <person name="Karpen G.H."/>
            <person name="Kataoka E."/>
            <person name="Keightley P.D."/>
            <person name="Kheradpour P."/>
            <person name="Kirkness E.F."/>
            <person name="Koerich L.B."/>
            <person name="Kristiansen K."/>
            <person name="Kudrna D."/>
            <person name="Kulathinal R.J."/>
            <person name="Kumar S."/>
            <person name="Kwok R."/>
            <person name="Lander E."/>
            <person name="Langley C.H."/>
            <person name="Lapoint R."/>
            <person name="Lazzaro B.P."/>
            <person name="Lee S.J."/>
            <person name="Levesque L."/>
            <person name="Li R."/>
            <person name="Lin C.F."/>
            <person name="Lin M.F."/>
            <person name="Lindblad-Toh K."/>
            <person name="Llopart A."/>
            <person name="Long M."/>
            <person name="Low L."/>
            <person name="Lozovsky E."/>
            <person name="Lu J."/>
            <person name="Luo M."/>
            <person name="Machado C.A."/>
            <person name="Makalowski W."/>
            <person name="Marzo M."/>
            <person name="Matsuda M."/>
            <person name="Matzkin L."/>
            <person name="McAllister B."/>
            <person name="McBride C.S."/>
            <person name="McKernan B."/>
            <person name="McKernan K."/>
            <person name="Mendez-Lago M."/>
            <person name="Minx P."/>
            <person name="Mollenhauer M.U."/>
            <person name="Montooth K."/>
            <person name="Mount S.M."/>
            <person name="Mu X."/>
            <person name="Myers E."/>
            <person name="Negre B."/>
            <person name="Newfeld S."/>
            <person name="Nielsen R."/>
            <person name="Noor M.A."/>
            <person name="O'Grady P."/>
            <person name="Pachter L."/>
            <person name="Papaceit M."/>
            <person name="Parisi M.J."/>
            <person name="Parisi M."/>
            <person name="Parts L."/>
            <person name="Pedersen J.S."/>
            <person name="Pesole G."/>
            <person name="Phillippy A.M."/>
            <person name="Ponting C.P."/>
            <person name="Pop M."/>
            <person name="Porcelli D."/>
            <person name="Powell J.R."/>
            <person name="Prohaska S."/>
            <person name="Pruitt K."/>
            <person name="Puig M."/>
            <person name="Quesneville H."/>
            <person name="Ram K.R."/>
            <person name="Rand D."/>
            <person name="Rasmussen M.D."/>
            <person name="Reed L.K."/>
            <person name="Reenan R."/>
            <person name="Reily A."/>
            <person name="Remington K.A."/>
            <person name="Rieger T.T."/>
            <person name="Ritchie M.G."/>
            <person name="Robin C."/>
            <person name="Rogers Y.H."/>
            <person name="Rohde C."/>
            <person name="Rozas J."/>
            <person name="Rubenfield M.J."/>
            <person name="Ruiz A."/>
            <person name="Russo S."/>
            <person name="Salzberg S.L."/>
            <person name="Sanchez-Gracia A."/>
            <person name="Saranga D.J."/>
            <person name="Sato H."/>
            <person name="Schaeffer S.W."/>
            <person name="Schatz M.C."/>
            <person name="Schlenke T."/>
            <person name="Schwartz R."/>
            <person name="Segarra C."/>
            <person name="Singh R.S."/>
            <person name="Sirot L."/>
            <person name="Sirota M."/>
            <person name="Sisneros N.B."/>
            <person name="Smith C.D."/>
            <person name="Smith T.F."/>
            <person name="Spieth J."/>
            <person name="Stage D.E."/>
            <person name="Stark A."/>
            <person name="Stephan W."/>
            <person name="Strausberg R.L."/>
            <person name="Strempel S."/>
            <person name="Sturgill D."/>
            <person name="Sutton G."/>
            <person name="Sutton G.G."/>
            <person name="Tao W."/>
            <person name="Teichmann S."/>
            <person name="Tobari Y.N."/>
            <person name="Tomimura Y."/>
            <person name="Tsolas J.M."/>
            <person name="Valente V.L."/>
            <person name="Venter E."/>
            <person name="Venter J.C."/>
            <person name="Vicario S."/>
            <person name="Vieira F.G."/>
            <person name="Vilella A.J."/>
            <person name="Villasante A."/>
            <person name="Walenz B."/>
            <person name="Wang J."/>
            <person name="Wasserman M."/>
            <person name="Watts T."/>
            <person name="Wilson D."/>
            <person name="Wilson R.K."/>
            <person name="Wing R.A."/>
            <person name="Wolfner M.F."/>
            <person name="Wong A."/>
            <person name="Wong G.K."/>
            <person name="Wu C.I."/>
            <person name="Wu G."/>
            <person name="Yamamoto D."/>
            <person name="Yang H.P."/>
            <person name="Yang S.P."/>
            <person name="Yorke J.A."/>
            <person name="Yoshida K."/>
            <person name="Zdobnov E."/>
            <person name="Zhang P."/>
            <person name="Zhang Y."/>
            <person name="Zimin A.V."/>
            <person name="Baldwin J."/>
            <person name="Abdouelleil A."/>
            <person name="Abdulkadir J."/>
            <person name="Abebe A."/>
            <person name="Abera B."/>
            <person name="Abreu J."/>
            <person name="Acer S.C."/>
            <person name="Aftuck L."/>
            <person name="Alexander A."/>
            <person name="An P."/>
            <person name="Anderson E."/>
            <person name="Anderson S."/>
            <person name="Arachi H."/>
            <person name="Azer M."/>
            <person name="Bachantsang P."/>
            <person name="Barry A."/>
            <person name="Bayul T."/>
            <person name="Berlin A."/>
            <person name="Bessette D."/>
            <person name="Bloom T."/>
            <person name="Blye J."/>
            <person name="Boguslavskiy L."/>
            <person name="Bonnet C."/>
            <person name="Boukhgalter B."/>
            <person name="Bourzgui I."/>
            <person name="Brown A."/>
            <person name="Cahill P."/>
            <person name="Channer S."/>
            <person name="Cheshatsang Y."/>
            <person name="Chuda L."/>
            <person name="Citroen M."/>
            <person name="Collymore A."/>
            <person name="Cooke P."/>
            <person name="Costello M."/>
            <person name="D'Aco K."/>
            <person name="Daza R."/>
            <person name="De Haan G."/>
            <person name="DeGray S."/>
            <person name="DeMaso C."/>
            <person name="Dhargay N."/>
            <person name="Dooley K."/>
            <person name="Dooley E."/>
            <person name="Doricent M."/>
            <person name="Dorje P."/>
            <person name="Dorjee K."/>
            <person name="Dupes A."/>
            <person name="Elong R."/>
            <person name="Falk J."/>
            <person name="Farina A."/>
            <person name="Faro S."/>
            <person name="Ferguson D."/>
            <person name="Fisher S."/>
            <person name="Foley C.D."/>
            <person name="Franke A."/>
            <person name="Friedrich D."/>
            <person name="Gadbois L."/>
            <person name="Gearin G."/>
            <person name="Gearin C.R."/>
            <person name="Giannoukos G."/>
            <person name="Goode T."/>
            <person name="Graham J."/>
            <person name="Grandbois E."/>
            <person name="Grewal S."/>
            <person name="Gyaltsen K."/>
            <person name="Hafez N."/>
            <person name="Hagos B."/>
            <person name="Hall J."/>
            <person name="Henson C."/>
            <person name="Hollinger A."/>
            <person name="Honan T."/>
            <person name="Huard M.D."/>
            <person name="Hughes L."/>
            <person name="Hurhula B."/>
            <person name="Husby M.E."/>
            <person name="Kamat A."/>
            <person name="Kanga B."/>
            <person name="Kashin S."/>
            <person name="Khazanovich D."/>
            <person name="Kisner P."/>
            <person name="Lance K."/>
            <person name="Lara M."/>
            <person name="Lee W."/>
            <person name="Lennon N."/>
            <person name="Letendre F."/>
            <person name="LeVine R."/>
            <person name="Lipovsky A."/>
            <person name="Liu X."/>
            <person name="Liu J."/>
            <person name="Liu S."/>
            <person name="Lokyitsang T."/>
            <person name="Lokyitsang Y."/>
            <person name="Lubonja R."/>
            <person name="Lui A."/>
            <person name="MacDonald P."/>
            <person name="Magnisalis V."/>
            <person name="Maru K."/>
            <person name="Matthews C."/>
            <person name="McCusker W."/>
            <person name="McDonough S."/>
            <person name="Mehta T."/>
            <person name="Meldrim J."/>
            <person name="Meneus L."/>
            <person name="Mihai O."/>
            <person name="Mihalev A."/>
            <person name="Mihova T."/>
            <person name="Mittelman R."/>
            <person name="Mlenga V."/>
            <person name="Montmayeur A."/>
            <person name="Mulrain L."/>
            <person name="Navidi A."/>
            <person name="Naylor J."/>
            <person name="Negash T."/>
            <person name="Nguyen T."/>
            <person name="Nguyen N."/>
            <person name="Nicol R."/>
            <person name="Norbu C."/>
            <person name="Norbu N."/>
            <person name="Novod N."/>
            <person name="O'Neill B."/>
            <person name="Osman S."/>
            <person name="Markiewicz E."/>
            <person name="Oyono O.L."/>
            <person name="Patti C."/>
            <person name="Phunkhang P."/>
            <person name="Pierre F."/>
            <person name="Priest M."/>
            <person name="Raghuraman S."/>
            <person name="Rege F."/>
            <person name="Reyes R."/>
            <person name="Rise C."/>
            <person name="Rogov P."/>
            <person name="Ross K."/>
            <person name="Ryan E."/>
            <person name="Settipalli S."/>
            <person name="Shea T."/>
            <person name="Sherpa N."/>
            <person name="Shi L."/>
            <person name="Shih D."/>
            <person name="Sparrow T."/>
            <person name="Spaulding J."/>
            <person name="Stalker J."/>
            <person name="Stange-Thomann N."/>
            <person name="Stavropoulos S."/>
            <person name="Stone C."/>
            <person name="Strader C."/>
            <person name="Tesfaye S."/>
            <person name="Thomson T."/>
            <person name="Thoulutsang Y."/>
            <person name="Thoulutsang D."/>
            <person name="Topham K."/>
            <person name="Topping I."/>
            <person name="Tsamla T."/>
            <person name="Vassiliev H."/>
            <person name="Vo A."/>
            <person name="Wangchuk T."/>
            <person name="Wangdi T."/>
            <person name="Weiand M."/>
            <person name="Wilkinson J."/>
            <person name="Wilson A."/>
            <person name="Yadav S."/>
            <person name="Young G."/>
            <person name="Yu Q."/>
            <person name="Zembek L."/>
            <person name="Zhong D."/>
            <person name="Zimmer A."/>
            <person name="Zwirko Z."/>
            <person name="Jaffe D.B."/>
            <person name="Alvarez P."/>
            <person name="Brockman W."/>
            <person name="Butler J."/>
            <person name="Chin C."/>
            <person name="Gnerre S."/>
            <person name="Grabherr M."/>
            <person name="Kleber M."/>
            <person name="Mauceli E."/>
            <person name="MacCallum I."/>
        </authorList>
    </citation>
    <scope>NUCLEOTIDE SEQUENCE [LARGE SCALE GENOMIC DNA]</scope>
    <source>
        <strain evidence="3">Tucson 15010-1051.87</strain>
    </source>
</reference>
<keyword evidence="3" id="KW-1185">Reference proteome</keyword>
<evidence type="ECO:0008006" key="4">
    <source>
        <dbReference type="Google" id="ProtNLM"/>
    </source>
</evidence>
<dbReference type="KEGG" id="dvi:6623524"/>
<organism evidence="2 3">
    <name type="scientific">Drosophila virilis</name>
    <name type="common">Fruit fly</name>
    <dbReference type="NCBI Taxonomy" id="7244"/>
    <lineage>
        <taxon>Eukaryota</taxon>
        <taxon>Metazoa</taxon>
        <taxon>Ecdysozoa</taxon>
        <taxon>Arthropoda</taxon>
        <taxon>Hexapoda</taxon>
        <taxon>Insecta</taxon>
        <taxon>Pterygota</taxon>
        <taxon>Neoptera</taxon>
        <taxon>Endopterygota</taxon>
        <taxon>Diptera</taxon>
        <taxon>Brachycera</taxon>
        <taxon>Muscomorpha</taxon>
        <taxon>Ephydroidea</taxon>
        <taxon>Drosophilidae</taxon>
        <taxon>Drosophila</taxon>
    </lineage>
</organism>
<protein>
    <recommendedName>
        <fullName evidence="4">Secreted protein</fullName>
    </recommendedName>
</protein>